<dbReference type="InterPro" id="IPR017907">
    <property type="entry name" value="Znf_RING_CS"/>
</dbReference>
<protein>
    <recommendedName>
        <fullName evidence="7">E3 ubiquitin-protein ligase RNF10</fullName>
    </recommendedName>
    <alternativeName>
        <fullName evidence="8">RING finger protein 10</fullName>
    </alternativeName>
</protein>
<dbReference type="EMBL" id="OV170223">
    <property type="protein sequence ID" value="CAH0721826.1"/>
    <property type="molecule type" value="Genomic_DNA"/>
</dbReference>
<evidence type="ECO:0000256" key="7">
    <source>
        <dbReference type="ARBA" id="ARBA00035131"/>
    </source>
</evidence>
<accession>A0A8J9YBN2</accession>
<evidence type="ECO:0000313" key="13">
    <source>
        <dbReference type="Proteomes" id="UP000838878"/>
    </source>
</evidence>
<dbReference type="InterPro" id="IPR013083">
    <property type="entry name" value="Znf_RING/FYVE/PHD"/>
</dbReference>
<dbReference type="PROSITE" id="PS00518">
    <property type="entry name" value="ZF_RING_1"/>
    <property type="match status" value="1"/>
</dbReference>
<keyword evidence="5 9" id="KW-0863">Zinc-finger</keyword>
<feature type="compositionally biased region" description="Basic and acidic residues" evidence="10">
    <location>
        <begin position="1"/>
        <end position="11"/>
    </location>
</feature>
<evidence type="ECO:0000259" key="11">
    <source>
        <dbReference type="PROSITE" id="PS50089"/>
    </source>
</evidence>
<keyword evidence="4" id="KW-0479">Metal-binding</keyword>
<keyword evidence="6" id="KW-0862">Zinc</keyword>
<evidence type="ECO:0000313" key="12">
    <source>
        <dbReference type="EMBL" id="CAH0721826.1"/>
    </source>
</evidence>
<keyword evidence="13" id="KW-1185">Reference proteome</keyword>
<feature type="compositionally biased region" description="Polar residues" evidence="10">
    <location>
        <begin position="611"/>
        <end position="622"/>
    </location>
</feature>
<dbReference type="GO" id="GO:0008270">
    <property type="term" value="F:zinc ion binding"/>
    <property type="evidence" value="ECO:0007669"/>
    <property type="project" value="UniProtKB-KW"/>
</dbReference>
<name>A0A8J9YBN2_9NEOP</name>
<dbReference type="GO" id="GO:0005737">
    <property type="term" value="C:cytoplasm"/>
    <property type="evidence" value="ECO:0007669"/>
    <property type="project" value="UniProtKB-SubCell"/>
</dbReference>
<dbReference type="SUPFAM" id="SSF57850">
    <property type="entry name" value="RING/U-box"/>
    <property type="match status" value="1"/>
</dbReference>
<comment type="subcellular location">
    <subcellularLocation>
        <location evidence="1">Cytoplasm</location>
    </subcellularLocation>
</comment>
<dbReference type="OrthoDB" id="10064108at2759"/>
<feature type="region of interest" description="Disordered" evidence="10">
    <location>
        <begin position="565"/>
        <end position="675"/>
    </location>
</feature>
<dbReference type="GO" id="GO:0005634">
    <property type="term" value="C:nucleus"/>
    <property type="evidence" value="ECO:0007669"/>
    <property type="project" value="UniProtKB-ARBA"/>
</dbReference>
<dbReference type="InterPro" id="IPR018957">
    <property type="entry name" value="Znf_C3HC4_RING-type"/>
</dbReference>
<evidence type="ECO:0000256" key="5">
    <source>
        <dbReference type="ARBA" id="ARBA00022771"/>
    </source>
</evidence>
<gene>
    <name evidence="12" type="ORF">BINO364_LOCUS7869</name>
</gene>
<evidence type="ECO:0000256" key="3">
    <source>
        <dbReference type="ARBA" id="ARBA00022490"/>
    </source>
</evidence>
<feature type="non-terminal residue" evidence="12">
    <location>
        <position position="721"/>
    </location>
</feature>
<evidence type="ECO:0000256" key="4">
    <source>
        <dbReference type="ARBA" id="ARBA00022723"/>
    </source>
</evidence>
<evidence type="ECO:0000256" key="8">
    <source>
        <dbReference type="ARBA" id="ARBA00035390"/>
    </source>
</evidence>
<feature type="compositionally biased region" description="Basic and acidic residues" evidence="10">
    <location>
        <begin position="566"/>
        <end position="581"/>
    </location>
</feature>
<evidence type="ECO:0000256" key="2">
    <source>
        <dbReference type="ARBA" id="ARBA00008117"/>
    </source>
</evidence>
<dbReference type="PANTHER" id="PTHR12983">
    <property type="entry name" value="RING FINGER 10 FAMILY MEMBER"/>
    <property type="match status" value="1"/>
</dbReference>
<sequence>MLEESRMDKKSINRSTIQQSRAVAIDCKKSTELTHKPWPRNNKKREGSGSVPKNEPYRKNVPSQRGRGQMDKRPRARGTTNFALGGTQNTGLEEEEEPEIGSVFTPGSKKQNLNHLLNFMYPSRSNPERRGQAPRRQVQQWVSYKNQHDLYLRAYCQFIVKEDGDYKVNLLDPDLPLKWEQIEEIVVRSTGRSECPICLGAPVAGRVGHCGHVYCWACILHYSATHEKQPPPCPVCSMSLQVSDMKPTRMVQWESPADEVSMRLVRRLRGSTVVEVAPPRGQLKDVETSILPLEALNVSPYAKLFSATKQQVMDILDRDRKQIETQILAEFDTSEIVYLEQALELLKLKEDKIKIQYEKPKIDCESTEQVVPTVFEKKEMNKIKLDWFDVTDEGAACLESIDSKMESLNINVQSNLNPEAKAFECELDDNIVEEFPLIESPTEENILSDESIFADIDKQNQTKYFYFYQAEDGQQVFLNSLNVRILNASWGALAAAPSVIRGRVLHRDTYSLNEQTRKHTPYTAHLPLHCSFDIVELDLKPPYVTNEALENFAAELDRRARIRAKHEREERRRERAYRRQMEGPPKPDFSSELLFPPAPPIYGSPPLTEISMPSSETPSSIAVSPSVSEQESPSTSTASSSGLSFAKMASASGTWRVRKTVAPPPPPPTNEDEMSGPRALVLSDAIEAALLATSPTAQPSGKKNKKAKQKVLFATGMHRAS</sequence>
<reference evidence="12" key="1">
    <citation type="submission" date="2021-12" db="EMBL/GenBank/DDBJ databases">
        <authorList>
            <person name="Martin H S."/>
        </authorList>
    </citation>
    <scope>NUCLEOTIDE SEQUENCE</scope>
</reference>
<organism evidence="12 13">
    <name type="scientific">Brenthis ino</name>
    <name type="common">lesser marbled fritillary</name>
    <dbReference type="NCBI Taxonomy" id="405034"/>
    <lineage>
        <taxon>Eukaryota</taxon>
        <taxon>Metazoa</taxon>
        <taxon>Ecdysozoa</taxon>
        <taxon>Arthropoda</taxon>
        <taxon>Hexapoda</taxon>
        <taxon>Insecta</taxon>
        <taxon>Pterygota</taxon>
        <taxon>Neoptera</taxon>
        <taxon>Endopterygota</taxon>
        <taxon>Lepidoptera</taxon>
        <taxon>Glossata</taxon>
        <taxon>Ditrysia</taxon>
        <taxon>Papilionoidea</taxon>
        <taxon>Nymphalidae</taxon>
        <taxon>Heliconiinae</taxon>
        <taxon>Argynnini</taxon>
        <taxon>Brenthis</taxon>
    </lineage>
</organism>
<dbReference type="Gene3D" id="3.30.40.10">
    <property type="entry name" value="Zinc/RING finger domain, C3HC4 (zinc finger)"/>
    <property type="match status" value="1"/>
</dbReference>
<feature type="compositionally biased region" description="Basic and acidic residues" evidence="10">
    <location>
        <begin position="26"/>
        <end position="35"/>
    </location>
</feature>
<feature type="region of interest" description="Disordered" evidence="10">
    <location>
        <begin position="1"/>
        <end position="98"/>
    </location>
</feature>
<feature type="compositionally biased region" description="Polar residues" evidence="10">
    <location>
        <begin position="78"/>
        <end position="91"/>
    </location>
</feature>
<evidence type="ECO:0000256" key="10">
    <source>
        <dbReference type="SAM" id="MobiDB-lite"/>
    </source>
</evidence>
<dbReference type="InterPro" id="IPR001841">
    <property type="entry name" value="Znf_RING"/>
</dbReference>
<dbReference type="Pfam" id="PF00097">
    <property type="entry name" value="zf-C3HC4"/>
    <property type="match status" value="1"/>
</dbReference>
<dbReference type="GO" id="GO:0000976">
    <property type="term" value="F:transcription cis-regulatory region binding"/>
    <property type="evidence" value="ECO:0007669"/>
    <property type="project" value="TreeGrafter"/>
</dbReference>
<dbReference type="GO" id="GO:0045944">
    <property type="term" value="P:positive regulation of transcription by RNA polymerase II"/>
    <property type="evidence" value="ECO:0007669"/>
    <property type="project" value="TreeGrafter"/>
</dbReference>
<proteinExistence type="inferred from homology"/>
<dbReference type="SMART" id="SM00184">
    <property type="entry name" value="RING"/>
    <property type="match status" value="1"/>
</dbReference>
<feature type="domain" description="RING-type" evidence="11">
    <location>
        <begin position="195"/>
        <end position="237"/>
    </location>
</feature>
<evidence type="ECO:0000256" key="9">
    <source>
        <dbReference type="PROSITE-ProRule" id="PRU00175"/>
    </source>
</evidence>
<dbReference type="InterPro" id="IPR039739">
    <property type="entry name" value="MAG2/RNF10"/>
</dbReference>
<feature type="compositionally biased region" description="Low complexity" evidence="10">
    <location>
        <begin position="623"/>
        <end position="644"/>
    </location>
</feature>
<dbReference type="PROSITE" id="PS50089">
    <property type="entry name" value="ZF_RING_2"/>
    <property type="match status" value="1"/>
</dbReference>
<evidence type="ECO:0000256" key="6">
    <source>
        <dbReference type="ARBA" id="ARBA00022833"/>
    </source>
</evidence>
<comment type="similarity">
    <text evidence="2">Belongs to the RNF10 family.</text>
</comment>
<dbReference type="AlphaFoldDB" id="A0A8J9YBN2"/>
<evidence type="ECO:0000256" key="1">
    <source>
        <dbReference type="ARBA" id="ARBA00004496"/>
    </source>
</evidence>
<keyword evidence="3" id="KW-0963">Cytoplasm</keyword>
<dbReference type="Proteomes" id="UP000838878">
    <property type="component" value="Chromosome 3"/>
</dbReference>
<dbReference type="PANTHER" id="PTHR12983:SF9">
    <property type="entry name" value="E3 UBIQUITIN-PROTEIN LIGASE RNF10"/>
    <property type="match status" value="1"/>
</dbReference>